<evidence type="ECO:0000313" key="2">
    <source>
        <dbReference type="EMBL" id="CAI8042500.1"/>
    </source>
</evidence>
<name>A0AA35T675_GEOBA</name>
<protein>
    <submittedName>
        <fullName evidence="2">Uncharacterized protein</fullName>
    </submittedName>
</protein>
<accession>A0AA35T675</accession>
<feature type="region of interest" description="Disordered" evidence="1">
    <location>
        <begin position="44"/>
        <end position="95"/>
    </location>
</feature>
<comment type="caution">
    <text evidence="2">The sequence shown here is derived from an EMBL/GenBank/DDBJ whole genome shotgun (WGS) entry which is preliminary data.</text>
</comment>
<feature type="compositionally biased region" description="Low complexity" evidence="1">
    <location>
        <begin position="135"/>
        <end position="148"/>
    </location>
</feature>
<sequence length="194" mass="20631">MAMVCHQLTVVNNCFPGYSEETWRNPDTSLCLMGRCRLKSSLLLPPTPLSHPPHLPPPPSPTHPSPEHHKHHGPPSPSPSVSVSPHGPGNSRLASPLTRTVAPVTASLNSYQHGHSSPHPQTLRMSPEATPLAPSPSSNVTSLSLTSVPAPLPPVGRPHTGRAEHLNTTPPTPGNASQVCRMVTRWKRVGVATT</sequence>
<proteinExistence type="predicted"/>
<organism evidence="2 3">
    <name type="scientific">Geodia barretti</name>
    <name type="common">Barrett's horny sponge</name>
    <dbReference type="NCBI Taxonomy" id="519541"/>
    <lineage>
        <taxon>Eukaryota</taxon>
        <taxon>Metazoa</taxon>
        <taxon>Porifera</taxon>
        <taxon>Demospongiae</taxon>
        <taxon>Heteroscleromorpha</taxon>
        <taxon>Tetractinellida</taxon>
        <taxon>Astrophorina</taxon>
        <taxon>Geodiidae</taxon>
        <taxon>Geodia</taxon>
    </lineage>
</organism>
<evidence type="ECO:0000313" key="3">
    <source>
        <dbReference type="Proteomes" id="UP001174909"/>
    </source>
</evidence>
<feature type="compositionally biased region" description="Polar residues" evidence="1">
    <location>
        <begin position="166"/>
        <end position="177"/>
    </location>
</feature>
<reference evidence="2" key="1">
    <citation type="submission" date="2023-03" db="EMBL/GenBank/DDBJ databases">
        <authorList>
            <person name="Steffen K."/>
            <person name="Cardenas P."/>
        </authorList>
    </citation>
    <scope>NUCLEOTIDE SEQUENCE</scope>
</reference>
<feature type="compositionally biased region" description="Pro residues" evidence="1">
    <location>
        <begin position="45"/>
        <end position="64"/>
    </location>
</feature>
<keyword evidence="3" id="KW-1185">Reference proteome</keyword>
<feature type="compositionally biased region" description="Low complexity" evidence="1">
    <location>
        <begin position="79"/>
        <end position="88"/>
    </location>
</feature>
<dbReference type="AlphaFoldDB" id="A0AA35T675"/>
<dbReference type="EMBL" id="CASHTH010003271">
    <property type="protein sequence ID" value="CAI8042500.1"/>
    <property type="molecule type" value="Genomic_DNA"/>
</dbReference>
<dbReference type="Proteomes" id="UP001174909">
    <property type="component" value="Unassembled WGS sequence"/>
</dbReference>
<gene>
    <name evidence="2" type="ORF">GBAR_LOCUS23583</name>
</gene>
<feature type="compositionally biased region" description="Polar residues" evidence="1">
    <location>
        <begin position="109"/>
        <end position="124"/>
    </location>
</feature>
<evidence type="ECO:0000256" key="1">
    <source>
        <dbReference type="SAM" id="MobiDB-lite"/>
    </source>
</evidence>
<feature type="region of interest" description="Disordered" evidence="1">
    <location>
        <begin position="109"/>
        <end position="177"/>
    </location>
</feature>